<accession>A0AAX4JYJ3</accession>
<feature type="domain" description="Transcription factor IIIC subunit 5 HTH" evidence="6">
    <location>
        <begin position="217"/>
        <end position="372"/>
    </location>
</feature>
<dbReference type="GO" id="GO:0006384">
    <property type="term" value="P:transcription initiation at RNA polymerase III promoter"/>
    <property type="evidence" value="ECO:0007669"/>
    <property type="project" value="InterPro"/>
</dbReference>
<dbReference type="InterPro" id="IPR040454">
    <property type="entry name" value="TF_IIIC_Tfc1/Sfc1"/>
</dbReference>
<feature type="compositionally biased region" description="Basic and acidic residues" evidence="5">
    <location>
        <begin position="553"/>
        <end position="562"/>
    </location>
</feature>
<dbReference type="RefSeq" id="XP_066076722.1">
    <property type="nucleotide sequence ID" value="XM_066220625.1"/>
</dbReference>
<dbReference type="InterPro" id="IPR041499">
    <property type="entry name" value="Tfc1/Sfc1_N"/>
</dbReference>
<dbReference type="AlphaFoldDB" id="A0AAX4JYJ3"/>
<name>A0AAX4JYJ3_9TREE</name>
<dbReference type="GO" id="GO:0001002">
    <property type="term" value="F:RNA polymerase III type 1 promoter sequence-specific DNA binding"/>
    <property type="evidence" value="ECO:0007669"/>
    <property type="project" value="TreeGrafter"/>
</dbReference>
<keyword evidence="2" id="KW-0238">DNA-binding</keyword>
<dbReference type="GeneID" id="91095558"/>
<dbReference type="GO" id="GO:0000127">
    <property type="term" value="C:transcription factor TFIIIC complex"/>
    <property type="evidence" value="ECO:0007669"/>
    <property type="project" value="InterPro"/>
</dbReference>
<dbReference type="Gene3D" id="3.30.200.160">
    <property type="entry name" value="TFIIIC, subcomplex tauA, subunit Sfc1, barrel domain"/>
    <property type="match status" value="1"/>
</dbReference>
<keyword evidence="9" id="KW-1185">Reference proteome</keyword>
<dbReference type="Pfam" id="PF09734">
    <property type="entry name" value="Tau95"/>
    <property type="match status" value="1"/>
</dbReference>
<evidence type="ECO:0000256" key="5">
    <source>
        <dbReference type="SAM" id="MobiDB-lite"/>
    </source>
</evidence>
<feature type="compositionally biased region" description="Acidic residues" evidence="5">
    <location>
        <begin position="388"/>
        <end position="398"/>
    </location>
</feature>
<feature type="domain" description="Transcription factor IIIC subunit Tfc1/Sfc1 triple barrel" evidence="7">
    <location>
        <begin position="46"/>
        <end position="160"/>
    </location>
</feature>
<dbReference type="Pfam" id="PF17682">
    <property type="entry name" value="Tau95_N"/>
    <property type="match status" value="1"/>
</dbReference>
<proteinExistence type="predicted"/>
<feature type="compositionally biased region" description="Acidic residues" evidence="5">
    <location>
        <begin position="518"/>
        <end position="552"/>
    </location>
</feature>
<organism evidence="8 9">
    <name type="scientific">Kwoniella dendrophila CBS 6074</name>
    <dbReference type="NCBI Taxonomy" id="1295534"/>
    <lineage>
        <taxon>Eukaryota</taxon>
        <taxon>Fungi</taxon>
        <taxon>Dikarya</taxon>
        <taxon>Basidiomycota</taxon>
        <taxon>Agaricomycotina</taxon>
        <taxon>Tremellomycetes</taxon>
        <taxon>Tremellales</taxon>
        <taxon>Cryptococcaceae</taxon>
        <taxon>Kwoniella</taxon>
    </lineage>
</organism>
<dbReference type="InterPro" id="IPR019136">
    <property type="entry name" value="TF_IIIC_su-5_HTH"/>
</dbReference>
<dbReference type="Proteomes" id="UP001355207">
    <property type="component" value="Chromosome 6"/>
</dbReference>
<evidence type="ECO:0000256" key="3">
    <source>
        <dbReference type="ARBA" id="ARBA00023163"/>
    </source>
</evidence>
<sequence length="562" mass="64924">MSSESGSSYTSSRRGSFEDGRNGVKENLGESSKAPFKYLPKHLFGSIEYPGPISHPTSILKVVHQQDINECFNASTSTSDPNQGGQNVNNRPILEMRYRGLDDVVGNPVKGHRVPSQKLLLKITKRRKKGKEKDEGVFTSEVLGSIPQTVRFRSMADFQWTPDPNGPIANLADSLRSLDYNAILDYSFPPLDEEFTEPHENSFDPKIKFRSKLDLQPAPLFSSRNLPYSYNYKIPNQVVVEPFFDKRTQTWRRRYVNKGRVAGVGPINVLHNHKPGEIPREPTSQVKNKIGELDARILKKLSDLFEERPVWMRSSLFARFTHEERKEMQRVKAYIPTVAYIMGTGPFSKCLVKFGYDPCADRDSYRYQRIYFYPNKKTVKTPINVDPLDSEDENENDPTENKQKGWWIEKQEQLIAKGDRPPLDPIKSHTFDGQYLYRERGDYQFCDVTDPFISKYINDTDKMKSKCSIQTGWYTTSSFKLIRNLIRTKYMYIWENHRPAPDNVCRQIIEDYEKGDHDQEEEDEDDDEEGQQVEGEGEEDNQDDQEINAGADEEVRGDDQDD</sequence>
<dbReference type="InterPro" id="IPR042536">
    <property type="entry name" value="TFIIIC_tauA_Sfc1"/>
</dbReference>
<feature type="compositionally biased region" description="Low complexity" evidence="5">
    <location>
        <begin position="1"/>
        <end position="14"/>
    </location>
</feature>
<evidence type="ECO:0000256" key="4">
    <source>
        <dbReference type="ARBA" id="ARBA00023242"/>
    </source>
</evidence>
<dbReference type="GO" id="GO:0001003">
    <property type="term" value="F:RNA polymerase III type 2 promoter sequence-specific DNA binding"/>
    <property type="evidence" value="ECO:0007669"/>
    <property type="project" value="TreeGrafter"/>
</dbReference>
<evidence type="ECO:0000313" key="8">
    <source>
        <dbReference type="EMBL" id="WWC89959.1"/>
    </source>
</evidence>
<protein>
    <recommendedName>
        <fullName evidence="10">Transcription factor IIIC subunit 5 HTH domain-containing protein</fullName>
    </recommendedName>
</protein>
<evidence type="ECO:0008006" key="10">
    <source>
        <dbReference type="Google" id="ProtNLM"/>
    </source>
</evidence>
<dbReference type="EMBL" id="CP144103">
    <property type="protein sequence ID" value="WWC89959.1"/>
    <property type="molecule type" value="Genomic_DNA"/>
</dbReference>
<dbReference type="GO" id="GO:0005634">
    <property type="term" value="C:nucleus"/>
    <property type="evidence" value="ECO:0007669"/>
    <property type="project" value="UniProtKB-SubCell"/>
</dbReference>
<feature type="region of interest" description="Disordered" evidence="5">
    <location>
        <begin position="513"/>
        <end position="562"/>
    </location>
</feature>
<evidence type="ECO:0000256" key="1">
    <source>
        <dbReference type="ARBA" id="ARBA00004123"/>
    </source>
</evidence>
<comment type="subcellular location">
    <subcellularLocation>
        <location evidence="1">Nucleus</location>
    </subcellularLocation>
</comment>
<evidence type="ECO:0000259" key="7">
    <source>
        <dbReference type="Pfam" id="PF17682"/>
    </source>
</evidence>
<keyword evidence="3" id="KW-0804">Transcription</keyword>
<evidence type="ECO:0000259" key="6">
    <source>
        <dbReference type="Pfam" id="PF09734"/>
    </source>
</evidence>
<dbReference type="PANTHER" id="PTHR13230:SF5">
    <property type="entry name" value="GENERAL TRANSCRIPTION FACTOR 3C POLYPEPTIDE 5"/>
    <property type="match status" value="1"/>
</dbReference>
<evidence type="ECO:0000313" key="9">
    <source>
        <dbReference type="Proteomes" id="UP001355207"/>
    </source>
</evidence>
<evidence type="ECO:0000256" key="2">
    <source>
        <dbReference type="ARBA" id="ARBA00023125"/>
    </source>
</evidence>
<reference evidence="8 9" key="1">
    <citation type="submission" date="2024-01" db="EMBL/GenBank/DDBJ databases">
        <title>Comparative genomics of Cryptococcus and Kwoniella reveals pathogenesis evolution and contrasting modes of karyotype evolution via chromosome fusion or intercentromeric recombination.</title>
        <authorList>
            <person name="Coelho M.A."/>
            <person name="David-Palma M."/>
            <person name="Shea T."/>
            <person name="Bowers K."/>
            <person name="McGinley-Smith S."/>
            <person name="Mohammad A.W."/>
            <person name="Gnirke A."/>
            <person name="Yurkov A.M."/>
            <person name="Nowrousian M."/>
            <person name="Sun S."/>
            <person name="Cuomo C.A."/>
            <person name="Heitman J."/>
        </authorList>
    </citation>
    <scope>NUCLEOTIDE SEQUENCE [LARGE SCALE GENOMIC DNA]</scope>
    <source>
        <strain evidence="8 9">CBS 6074</strain>
    </source>
</reference>
<gene>
    <name evidence="8" type="ORF">L201_004888</name>
</gene>
<dbReference type="PANTHER" id="PTHR13230">
    <property type="entry name" value="GENERAL TRANSCRIPTION FACTOR IIIC, POLYPEPTIDE 5"/>
    <property type="match status" value="1"/>
</dbReference>
<feature type="compositionally biased region" description="Basic and acidic residues" evidence="5">
    <location>
        <begin position="15"/>
        <end position="28"/>
    </location>
</feature>
<feature type="region of interest" description="Disordered" evidence="5">
    <location>
        <begin position="383"/>
        <end position="403"/>
    </location>
</feature>
<keyword evidence="4" id="KW-0539">Nucleus</keyword>
<feature type="region of interest" description="Disordered" evidence="5">
    <location>
        <begin position="1"/>
        <end position="30"/>
    </location>
</feature>